<evidence type="ECO:0000313" key="2">
    <source>
        <dbReference type="EMBL" id="QEU83968.1"/>
    </source>
</evidence>
<name>A0ABX6AB47_STRVD</name>
<keyword evidence="3" id="KW-1185">Reference proteome</keyword>
<organism evidence="2 3">
    <name type="scientific">Streptomyces viridosporus T7A</name>
    <dbReference type="NCBI Taxonomy" id="665577"/>
    <lineage>
        <taxon>Bacteria</taxon>
        <taxon>Bacillati</taxon>
        <taxon>Actinomycetota</taxon>
        <taxon>Actinomycetes</taxon>
        <taxon>Kitasatosporales</taxon>
        <taxon>Streptomycetaceae</taxon>
        <taxon>Streptomyces</taxon>
    </lineage>
</organism>
<accession>A0ABX6AB47</accession>
<evidence type="ECO:0000313" key="3">
    <source>
        <dbReference type="Proteomes" id="UP000327143"/>
    </source>
</evidence>
<evidence type="ECO:0000256" key="1">
    <source>
        <dbReference type="SAM" id="MobiDB-lite"/>
    </source>
</evidence>
<protein>
    <submittedName>
        <fullName evidence="2">Uncharacterized protein</fullName>
    </submittedName>
</protein>
<proteinExistence type="predicted"/>
<dbReference type="EMBL" id="CP023700">
    <property type="protein sequence ID" value="QEU83968.1"/>
    <property type="molecule type" value="Genomic_DNA"/>
</dbReference>
<sequence length="75" mass="7371">MPPVLRSSATVATAGCCPSNDGAAAPAIPPARHLGVDFDRLDVDGGATGVDHPFGPEAMRVGGGQGLGMITEGLS</sequence>
<feature type="region of interest" description="Disordered" evidence="1">
    <location>
        <begin position="47"/>
        <end position="75"/>
    </location>
</feature>
<reference evidence="2 3" key="1">
    <citation type="submission" date="2017-09" db="EMBL/GenBank/DDBJ databases">
        <authorList>
            <person name="Lee N."/>
            <person name="Cho B.-K."/>
        </authorList>
    </citation>
    <scope>NUCLEOTIDE SEQUENCE [LARGE SCALE GENOMIC DNA]</scope>
    <source>
        <strain evidence="2 3">ATCC 39115</strain>
    </source>
</reference>
<dbReference type="Proteomes" id="UP000327143">
    <property type="component" value="Chromosome"/>
</dbReference>
<gene>
    <name evidence="2" type="ORF">CP969_04200</name>
</gene>